<keyword evidence="1" id="KW-0812">Transmembrane</keyword>
<proteinExistence type="predicted"/>
<evidence type="ECO:0000313" key="3">
    <source>
        <dbReference type="Proteomes" id="UP000190162"/>
    </source>
</evidence>
<keyword evidence="1" id="KW-0472">Membrane</keyword>
<keyword evidence="1" id="KW-1133">Transmembrane helix</keyword>
<protein>
    <submittedName>
        <fullName evidence="2">Uncharacterized protein</fullName>
    </submittedName>
</protein>
<feature type="transmembrane region" description="Helical" evidence="1">
    <location>
        <begin position="21"/>
        <end position="41"/>
    </location>
</feature>
<name>A0A1T4UZE8_9GAMM</name>
<reference evidence="3" key="1">
    <citation type="submission" date="2017-02" db="EMBL/GenBank/DDBJ databases">
        <authorList>
            <person name="Varghese N."/>
            <person name="Submissions S."/>
        </authorList>
    </citation>
    <scope>NUCLEOTIDE SEQUENCE [LARGE SCALE GENOMIC DNA]</scope>
    <source>
        <strain evidence="3">DSM 22720</strain>
    </source>
</reference>
<feature type="transmembrane region" description="Helical" evidence="1">
    <location>
        <begin position="53"/>
        <end position="74"/>
    </location>
</feature>
<dbReference type="AlphaFoldDB" id="A0A1T4UZE8"/>
<dbReference type="EMBL" id="FUXU01000038">
    <property type="protein sequence ID" value="SKA58067.1"/>
    <property type="molecule type" value="Genomic_DNA"/>
</dbReference>
<evidence type="ECO:0000256" key="1">
    <source>
        <dbReference type="SAM" id="Phobius"/>
    </source>
</evidence>
<gene>
    <name evidence="2" type="ORF">SAMN02745132_02861</name>
</gene>
<keyword evidence="3" id="KW-1185">Reference proteome</keyword>
<sequence length="110" mass="12648">MQGKDYQEAKEFVWQQFKSDLYDFTFKLAILVLVSVITVYATSLIPFDVSETLKPAVTSICILITFFSSFPLLFNLPTRNRIRQVVREWCSPHYSSGSTKTGVELVQSRE</sequence>
<organism evidence="2 3">
    <name type="scientific">Enterovibrio nigricans DSM 22720</name>
    <dbReference type="NCBI Taxonomy" id="1121868"/>
    <lineage>
        <taxon>Bacteria</taxon>
        <taxon>Pseudomonadati</taxon>
        <taxon>Pseudomonadota</taxon>
        <taxon>Gammaproteobacteria</taxon>
        <taxon>Vibrionales</taxon>
        <taxon>Vibrionaceae</taxon>
        <taxon>Enterovibrio</taxon>
    </lineage>
</organism>
<evidence type="ECO:0000313" key="2">
    <source>
        <dbReference type="EMBL" id="SKA58067.1"/>
    </source>
</evidence>
<dbReference type="RefSeq" id="WP_078753139.1">
    <property type="nucleotide sequence ID" value="NZ_FUXU01000038.1"/>
</dbReference>
<dbReference type="Proteomes" id="UP000190162">
    <property type="component" value="Unassembled WGS sequence"/>
</dbReference>
<accession>A0A1T4UZE8</accession>